<dbReference type="InterPro" id="IPR011639">
    <property type="entry name" value="MethylTrfase_TaqI-like_dom"/>
</dbReference>
<dbReference type="PRINTS" id="PR00507">
    <property type="entry name" value="N12N6MTFRASE"/>
</dbReference>
<dbReference type="GO" id="GO:0003676">
    <property type="term" value="F:nucleic acid binding"/>
    <property type="evidence" value="ECO:0007669"/>
    <property type="project" value="InterPro"/>
</dbReference>
<dbReference type="PANTHER" id="PTHR33841:SF1">
    <property type="entry name" value="DNA METHYLTRANSFERASE A"/>
    <property type="match status" value="1"/>
</dbReference>
<dbReference type="AlphaFoldDB" id="A0A239WLZ1"/>
<dbReference type="RefSeq" id="WP_095069900.1">
    <property type="nucleotide sequence ID" value="NZ_LT906465.1"/>
</dbReference>
<evidence type="ECO:0000256" key="3">
    <source>
        <dbReference type="ARBA" id="ARBA00022679"/>
    </source>
</evidence>
<dbReference type="Gene3D" id="3.40.50.150">
    <property type="entry name" value="Vaccinia Virus protein VP39"/>
    <property type="match status" value="1"/>
</dbReference>
<evidence type="ECO:0000256" key="5">
    <source>
        <dbReference type="ARBA" id="ARBA00047942"/>
    </source>
</evidence>
<comment type="catalytic activity">
    <reaction evidence="5">
        <text>a 2'-deoxyadenosine in DNA + S-adenosyl-L-methionine = an N(6)-methyl-2'-deoxyadenosine in DNA + S-adenosyl-L-homocysteine + H(+)</text>
        <dbReference type="Rhea" id="RHEA:15197"/>
        <dbReference type="Rhea" id="RHEA-COMP:12418"/>
        <dbReference type="Rhea" id="RHEA-COMP:12419"/>
        <dbReference type="ChEBI" id="CHEBI:15378"/>
        <dbReference type="ChEBI" id="CHEBI:57856"/>
        <dbReference type="ChEBI" id="CHEBI:59789"/>
        <dbReference type="ChEBI" id="CHEBI:90615"/>
        <dbReference type="ChEBI" id="CHEBI:90616"/>
        <dbReference type="EC" id="2.1.1.72"/>
    </reaction>
</comment>
<dbReference type="GO" id="GO:0009007">
    <property type="term" value="F:site-specific DNA-methyltransferase (adenine-specific) activity"/>
    <property type="evidence" value="ECO:0007669"/>
    <property type="project" value="UniProtKB-EC"/>
</dbReference>
<keyword evidence="9" id="KW-1185">Reference proteome</keyword>
<dbReference type="GO" id="GO:0016787">
    <property type="term" value="F:hydrolase activity"/>
    <property type="evidence" value="ECO:0007669"/>
    <property type="project" value="UniProtKB-KW"/>
</dbReference>
<dbReference type="PROSITE" id="PS00092">
    <property type="entry name" value="N6_MTASE"/>
    <property type="match status" value="1"/>
</dbReference>
<dbReference type="PANTHER" id="PTHR33841">
    <property type="entry name" value="DNA METHYLTRANSFERASE YEEA-RELATED"/>
    <property type="match status" value="1"/>
</dbReference>
<dbReference type="Proteomes" id="UP000215196">
    <property type="component" value="Chromosome 1"/>
</dbReference>
<keyword evidence="6" id="KW-0175">Coiled coil</keyword>
<dbReference type="GO" id="GO:0032259">
    <property type="term" value="P:methylation"/>
    <property type="evidence" value="ECO:0007669"/>
    <property type="project" value="UniProtKB-KW"/>
</dbReference>
<keyword evidence="3" id="KW-0808">Transferase</keyword>
<organism evidence="8 9">
    <name type="scientific">Chryseobacterium taklimakanense</name>
    <dbReference type="NCBI Taxonomy" id="536441"/>
    <lineage>
        <taxon>Bacteria</taxon>
        <taxon>Pseudomonadati</taxon>
        <taxon>Bacteroidota</taxon>
        <taxon>Flavobacteriia</taxon>
        <taxon>Flavobacteriales</taxon>
        <taxon>Weeksellaceae</taxon>
        <taxon>Chryseobacterium group</taxon>
        <taxon>Chryseobacterium</taxon>
    </lineage>
</organism>
<dbReference type="Pfam" id="PF07669">
    <property type="entry name" value="Eco57I"/>
    <property type="match status" value="1"/>
</dbReference>
<accession>A0A239WLZ1</accession>
<proteinExistence type="predicted"/>
<evidence type="ECO:0000313" key="8">
    <source>
        <dbReference type="EMBL" id="SNV35229.1"/>
    </source>
</evidence>
<dbReference type="EC" id="2.1.1.72" evidence="1"/>
<reference evidence="8 9" key="1">
    <citation type="submission" date="2017-06" db="EMBL/GenBank/DDBJ databases">
        <authorList>
            <consortium name="Pathogen Informatics"/>
        </authorList>
    </citation>
    <scope>NUCLEOTIDE SEQUENCE [LARGE SCALE GENOMIC DNA]</scope>
    <source>
        <strain evidence="8 9">NCTC13490</strain>
    </source>
</reference>
<gene>
    <name evidence="8" type="ORF">SAMEA4412677_00405</name>
</gene>
<keyword evidence="8" id="KW-0378">Hydrolase</keyword>
<dbReference type="EMBL" id="LT906465">
    <property type="protein sequence ID" value="SNV35229.1"/>
    <property type="molecule type" value="Genomic_DNA"/>
</dbReference>
<evidence type="ECO:0000256" key="2">
    <source>
        <dbReference type="ARBA" id="ARBA00022603"/>
    </source>
</evidence>
<evidence type="ECO:0000313" key="9">
    <source>
        <dbReference type="Proteomes" id="UP000215196"/>
    </source>
</evidence>
<dbReference type="KEGG" id="ctak:4412677_00405"/>
<feature type="domain" description="Type II methyltransferase M.TaqI-like" evidence="7">
    <location>
        <begin position="439"/>
        <end position="609"/>
    </location>
</feature>
<dbReference type="InterPro" id="IPR002052">
    <property type="entry name" value="DNA_methylase_N6_adenine_CS"/>
</dbReference>
<evidence type="ECO:0000256" key="4">
    <source>
        <dbReference type="ARBA" id="ARBA00022691"/>
    </source>
</evidence>
<dbReference type="GO" id="GO:0006304">
    <property type="term" value="P:DNA modification"/>
    <property type="evidence" value="ECO:0007669"/>
    <property type="project" value="InterPro"/>
</dbReference>
<evidence type="ECO:0000259" key="7">
    <source>
        <dbReference type="Pfam" id="PF07669"/>
    </source>
</evidence>
<protein>
    <recommendedName>
        <fullName evidence="1">site-specific DNA-methyltransferase (adenine-specific)</fullName>
        <ecNumber evidence="1">2.1.1.72</ecNumber>
    </recommendedName>
</protein>
<name>A0A239WLZ1_9FLAO</name>
<dbReference type="InterPro" id="IPR050953">
    <property type="entry name" value="N4_N6_ade-DNA_methylase"/>
</dbReference>
<evidence type="ECO:0000256" key="1">
    <source>
        <dbReference type="ARBA" id="ARBA00011900"/>
    </source>
</evidence>
<dbReference type="InterPro" id="IPR029063">
    <property type="entry name" value="SAM-dependent_MTases_sf"/>
</dbReference>
<keyword evidence="4" id="KW-0949">S-adenosyl-L-methionine</keyword>
<feature type="coiled-coil region" evidence="6">
    <location>
        <begin position="925"/>
        <end position="973"/>
    </location>
</feature>
<keyword evidence="2" id="KW-0489">Methyltransferase</keyword>
<dbReference type="REBASE" id="216059">
    <property type="entry name" value="Cta13490ORF405P"/>
</dbReference>
<sequence>MTILKDLIRRFETERERFTSPSYNETQLRTDFLDPFFTLLGWDITNAQGKPTNEREVLVEEGLRGDVNENTKKPDYTFRLFADRKFFVEAKKPFVKIENDPQPAKQVRRYGFTAKLKISVLTNFEYLAIYDCSEPVKNDDIVTKRRVKLYHYLDYVEKFEEIKSLIGKESVYSGNFDENWDDIEIQIQRYNIDNLFLEQINEWRLLLGSEILTRNPEIDEFQLNDIVQSYINSIVFLRVCEDRNLEVYKTLLALAESENFNALIEKFRLADLKYNAGLFSQPLSNEIISDDSSVFWRIIKQLYFPASSYSFAVFSSDILGQIYEIFLGEQLKIENSHVVLKKKPEIEDRDVVTTPTFIVRDILGETVKQYCVGKTADEILNSKFADIACGSGAFLLETYQLLQDILVDYFIEHNQAQLIQTGINNYKLKFETKKQILLQCIFGIDKDFNAVEACKFGLLLKLLEDENNESISHPALPSLDNNIHYGNSLVEPSQTNNENHESINPFNFGEIKFDVIVGNPPYMATEHIKRFTPLEHPLYKKLFQSAYMQFDKYFLFIEKGFELLNDNGILGFIIPSKFAKVGAGKNLRGYLSERKAVEKIISFGANQVFKDKTTYTCLLILKKNHLNSLLYHEVENLGNWKVRNYNVNYDDVEFSALNEDSWVLIPNHLKQTFRSISYQSIELADLIGNDNIFNGIQTSKNDIYVQVATREDENYFYFNHDNVEWSVEKDLTRPYFKTSNGTDNLNTYRKLKPNSFVIYPYINDNGSIRFVDINVLQQNYPQTLRFLGNYKSALEKRDIKPIPETPDEWYRYGRHQSLEKCDVPAKLVVGVLSQGDKYAIDTSHTFISSGGTAGYCMITLPENSPYSIYYIQALLNSKYSEWFASLYGEVFRGGFIARGTKVIKKLPIRKIDFRNNDEHILHDRIAAAQQSLIDLQENIDNSLNNNRRLVPLKRQFSQQKSELNQLLKQLYNLGEDDNLIPKINESYGTD</sequence>
<evidence type="ECO:0000256" key="6">
    <source>
        <dbReference type="SAM" id="Coils"/>
    </source>
</evidence>
<dbReference type="SUPFAM" id="SSF53335">
    <property type="entry name" value="S-adenosyl-L-methionine-dependent methyltransferases"/>
    <property type="match status" value="1"/>
</dbReference>